<feature type="domain" description="Xylose isomerase-like TIM barrel" evidence="3">
    <location>
        <begin position="74"/>
        <end position="298"/>
    </location>
</feature>
<reference evidence="4 5" key="1">
    <citation type="submission" date="2019-08" db="EMBL/GenBank/DDBJ databases">
        <authorList>
            <person name="Dong K."/>
        </authorList>
    </citation>
    <scope>NUCLEOTIDE SEQUENCE [LARGE SCALE GENOMIC DNA]</scope>
    <source>
        <strain evidence="4 5">JCM14558</strain>
    </source>
</reference>
<evidence type="ECO:0000256" key="1">
    <source>
        <dbReference type="ARBA" id="ARBA00023277"/>
    </source>
</evidence>
<evidence type="ECO:0000256" key="2">
    <source>
        <dbReference type="SAM" id="SignalP"/>
    </source>
</evidence>
<name>A0A5C8HXC0_9MICO</name>
<dbReference type="InterPro" id="IPR013022">
    <property type="entry name" value="Xyl_isomerase-like_TIM-brl"/>
</dbReference>
<proteinExistence type="predicted"/>
<dbReference type="InterPro" id="IPR006311">
    <property type="entry name" value="TAT_signal"/>
</dbReference>
<dbReference type="InterPro" id="IPR050312">
    <property type="entry name" value="IolE/XylAMocC-like"/>
</dbReference>
<dbReference type="Proteomes" id="UP000321034">
    <property type="component" value="Unassembled WGS sequence"/>
</dbReference>
<keyword evidence="5" id="KW-1185">Reference proteome</keyword>
<keyword evidence="4" id="KW-0413">Isomerase</keyword>
<dbReference type="AlphaFoldDB" id="A0A5C8HXC0"/>
<dbReference type="Gene3D" id="3.20.20.150">
    <property type="entry name" value="Divalent-metal-dependent TIM barrel enzymes"/>
    <property type="match status" value="1"/>
</dbReference>
<sequence>MSRRTLLKALAASSVAVGIGAAAAPAASAASAFGTKAALPTVTAGKRLVPVNRIGIQLYTIRDKVSSLGFRAVFEELANIGYSEVEFAGYTQGQIGAITPAQIRQLLDDNGLRAVGAHVNLNAGNIDAQLEIANVLGMPHLGQGGPIAGGYGGPLPKEQWTTAIAAWNAMGAKAKAAGIKLYAHNHSQEWNFTTDTNERVYDLLWDGFDPDLVFFEMDVYWAHVGKYLYPGVEPIDYIKRDPRRFPILHLKDGKTNTANTNGYDIVEFGAGNIDYTAFLSVLRDRGQRYGVFEQDNASTVPVNPGNSLANADRSYDKIAALRG</sequence>
<dbReference type="EMBL" id="VRSV01000002">
    <property type="protein sequence ID" value="TXK10528.1"/>
    <property type="molecule type" value="Genomic_DNA"/>
</dbReference>
<dbReference type="OrthoDB" id="9798407at2"/>
<dbReference type="GO" id="GO:0016853">
    <property type="term" value="F:isomerase activity"/>
    <property type="evidence" value="ECO:0007669"/>
    <property type="project" value="UniProtKB-KW"/>
</dbReference>
<organism evidence="4 5">
    <name type="scientific">Microbacterium hatanonis</name>
    <dbReference type="NCBI Taxonomy" id="404366"/>
    <lineage>
        <taxon>Bacteria</taxon>
        <taxon>Bacillati</taxon>
        <taxon>Actinomycetota</taxon>
        <taxon>Actinomycetes</taxon>
        <taxon>Micrococcales</taxon>
        <taxon>Microbacteriaceae</taxon>
        <taxon>Microbacterium</taxon>
    </lineage>
</organism>
<accession>A0A5C8HXC0</accession>
<keyword evidence="1" id="KW-0119">Carbohydrate metabolism</keyword>
<evidence type="ECO:0000313" key="5">
    <source>
        <dbReference type="Proteomes" id="UP000321034"/>
    </source>
</evidence>
<dbReference type="PANTHER" id="PTHR12110">
    <property type="entry name" value="HYDROXYPYRUVATE ISOMERASE"/>
    <property type="match status" value="1"/>
</dbReference>
<keyword evidence="2" id="KW-0732">Signal</keyword>
<protein>
    <submittedName>
        <fullName evidence="4">Sugar phosphate isomerase/epimerase</fullName>
    </submittedName>
</protein>
<dbReference type="Pfam" id="PF01261">
    <property type="entry name" value="AP_endonuc_2"/>
    <property type="match status" value="1"/>
</dbReference>
<feature type="chain" id="PRO_5022825806" evidence="2">
    <location>
        <begin position="30"/>
        <end position="323"/>
    </location>
</feature>
<feature type="signal peptide" evidence="2">
    <location>
        <begin position="1"/>
        <end position="29"/>
    </location>
</feature>
<comment type="caution">
    <text evidence="4">The sequence shown here is derived from an EMBL/GenBank/DDBJ whole genome shotgun (WGS) entry which is preliminary data.</text>
</comment>
<evidence type="ECO:0000313" key="4">
    <source>
        <dbReference type="EMBL" id="TXK10528.1"/>
    </source>
</evidence>
<dbReference type="InterPro" id="IPR036237">
    <property type="entry name" value="Xyl_isomerase-like_sf"/>
</dbReference>
<evidence type="ECO:0000259" key="3">
    <source>
        <dbReference type="Pfam" id="PF01261"/>
    </source>
</evidence>
<dbReference type="PANTHER" id="PTHR12110:SF41">
    <property type="entry name" value="INOSOSE DEHYDRATASE"/>
    <property type="match status" value="1"/>
</dbReference>
<gene>
    <name evidence="4" type="ORF">FVP77_14100</name>
</gene>
<dbReference type="SUPFAM" id="SSF51658">
    <property type="entry name" value="Xylose isomerase-like"/>
    <property type="match status" value="1"/>
</dbReference>
<dbReference type="PROSITE" id="PS51318">
    <property type="entry name" value="TAT"/>
    <property type="match status" value="1"/>
</dbReference>